<dbReference type="GO" id="GO:0005634">
    <property type="term" value="C:nucleus"/>
    <property type="evidence" value="ECO:0007669"/>
    <property type="project" value="UniProtKB-SubCell"/>
</dbReference>
<keyword evidence="10" id="KW-1185">Reference proteome</keyword>
<dbReference type="EMBL" id="CP031034">
    <property type="protein sequence ID" value="QDZ17596.1"/>
    <property type="molecule type" value="Genomic_DNA"/>
</dbReference>
<dbReference type="AlphaFoldDB" id="A0A5B8MB44"/>
<dbReference type="SUPFAM" id="SSF48371">
    <property type="entry name" value="ARM repeat"/>
    <property type="match status" value="1"/>
</dbReference>
<dbReference type="GO" id="GO:0007076">
    <property type="term" value="P:mitotic chromosome condensation"/>
    <property type="evidence" value="ECO:0007669"/>
    <property type="project" value="InterPro"/>
</dbReference>
<evidence type="ECO:0000313" key="9">
    <source>
        <dbReference type="EMBL" id="QDZ17596.1"/>
    </source>
</evidence>
<evidence type="ECO:0000256" key="6">
    <source>
        <dbReference type="ARBA" id="ARBA00023306"/>
    </source>
</evidence>
<proteinExistence type="predicted"/>
<evidence type="ECO:0000256" key="7">
    <source>
        <dbReference type="SAM" id="MobiDB-lite"/>
    </source>
</evidence>
<dbReference type="Proteomes" id="UP000316726">
    <property type="component" value="Chromosome 1"/>
</dbReference>
<dbReference type="OrthoDB" id="515511at2759"/>
<evidence type="ECO:0000256" key="5">
    <source>
        <dbReference type="ARBA" id="ARBA00023242"/>
    </source>
</evidence>
<evidence type="ECO:0000256" key="1">
    <source>
        <dbReference type="ARBA" id="ARBA00004123"/>
    </source>
</evidence>
<feature type="region of interest" description="Disordered" evidence="7">
    <location>
        <begin position="1171"/>
        <end position="1221"/>
    </location>
</feature>
<dbReference type="Pfam" id="PF12717">
    <property type="entry name" value="Cnd1"/>
    <property type="match status" value="1"/>
</dbReference>
<reference evidence="9 10" key="1">
    <citation type="submission" date="2018-07" db="EMBL/GenBank/DDBJ databases">
        <title>The complete nuclear genome of the prasinophyte Chloropicon primus (CCMP1205).</title>
        <authorList>
            <person name="Pombert J.-F."/>
            <person name="Otis C."/>
            <person name="Turmel M."/>
            <person name="Lemieux C."/>
        </authorList>
    </citation>
    <scope>NUCLEOTIDE SEQUENCE [LARGE SCALE GENOMIC DNA]</scope>
    <source>
        <strain evidence="9 10">CCMP1205</strain>
    </source>
</reference>
<dbReference type="GO" id="GO:0042393">
    <property type="term" value="F:histone binding"/>
    <property type="evidence" value="ECO:0007669"/>
    <property type="project" value="TreeGrafter"/>
</dbReference>
<dbReference type="PANTHER" id="PTHR14222">
    <property type="entry name" value="CONDENSIN"/>
    <property type="match status" value="1"/>
</dbReference>
<name>A0A5B8MB44_9CHLO</name>
<feature type="domain" description="Condensin complex subunit 1 C-terminal" evidence="8">
    <location>
        <begin position="805"/>
        <end position="974"/>
    </location>
</feature>
<feature type="region of interest" description="Disordered" evidence="7">
    <location>
        <begin position="1102"/>
        <end position="1148"/>
    </location>
</feature>
<dbReference type="Gene3D" id="1.25.10.10">
    <property type="entry name" value="Leucine-rich Repeat Variant"/>
    <property type="match status" value="1"/>
</dbReference>
<feature type="compositionally biased region" description="Basic and acidic residues" evidence="7">
    <location>
        <begin position="1190"/>
        <end position="1211"/>
    </location>
</feature>
<gene>
    <name evidence="9" type="ORF">A3770_01p01140</name>
</gene>
<keyword evidence="2" id="KW-0132">Cell division</keyword>
<evidence type="ECO:0000259" key="8">
    <source>
        <dbReference type="Pfam" id="PF12717"/>
    </source>
</evidence>
<organism evidence="9 10">
    <name type="scientific">Chloropicon primus</name>
    <dbReference type="NCBI Taxonomy" id="1764295"/>
    <lineage>
        <taxon>Eukaryota</taxon>
        <taxon>Viridiplantae</taxon>
        <taxon>Chlorophyta</taxon>
        <taxon>Chloropicophyceae</taxon>
        <taxon>Chloropicales</taxon>
        <taxon>Chloropicaceae</taxon>
        <taxon>Chloropicon</taxon>
    </lineage>
</organism>
<protein>
    <submittedName>
        <fullName evidence="9">Subunit D3 of condensin-2 complex</fullName>
    </submittedName>
</protein>
<dbReference type="InterPro" id="IPR016024">
    <property type="entry name" value="ARM-type_fold"/>
</dbReference>
<dbReference type="InterPro" id="IPR026971">
    <property type="entry name" value="CND1/NCAPD3"/>
</dbReference>
<dbReference type="InterPro" id="IPR011989">
    <property type="entry name" value="ARM-like"/>
</dbReference>
<dbReference type="STRING" id="1764295.A0A5B8MB44"/>
<sequence>MVAESGRTREEEGRVMELIRKVAGGGEGPTNAAEKSGWFTEREAFEGAESAGRLVARAGGEVGLWGVLAAEGVKPASIARGFSSALSSGPGGRARLELSRFYAALLALDGSPAQGLFEEIAWSCAIASVRTHFAAEGGSVEVLENLTKAISERLNLNAFESTITTTIEALAPLSREVHAKSVSEDGSIEVEITGLWEKSLLALFRFLVAVVKSGEGIRSSSAVVLMRSLQPVLALEVSNRKAPTKVKQWLRQGTLGFLRGFSGEFQGDGRSTASKAVGALARHCCIKAPENAEAREHGSSSVASLASFLPSEQAAEFVLFLTKMFRHPQTNQRVFALEVAQRLAEICFQPGDSVPQGFHLDLTTLVQGILDRALDKAGFIRVKAITCVSSIVCGVCKRYNEDQANLATKVKDLDAIVGESMKRKVIALAIGRSKDSKPAVRKAALSLLENVLPLCEGIDSKSVQAITSASHDAYVSVRKQAAVAASSLYNSFRDKEFSCRMWLQVVLPLSLDAEPTIQNKCKESFQKEFLNSISCGSGGIFLRLLELENNFALLFRKVMNETKFTHSQLSKVARVLQESIQKMDDASTEAGHWIVLSEVVAKYPSLLKGDFIQGTLKKLDAYIGEPKTLARVMQTTANCAKSLDRDFSLEMCKVVTQRLRTFSVPIDAISYCLATLHQLSQTLSSSGDGTCANFVSSVAQGAEQFFKESMEEKNLVALQKELASAIYTMGELSLLKSFHVSAGVVTLVQGMTSDRLLGSGVCIPHAILAHSWACLGKFCHGDEELAKRFIPLFFHEIKNTNISAVRNNIMLILADLCTKYTSLVDVHIGEIAQCFHDPSEMVRRQTLIALASLLQQDFLKWRGPIFHCFLLSLVDDSKAVQSLGNFLLSTSLSHKASLLAYNFFVQTLFALNGHSSHTNLAMGVESQTLVTTNIRDLAGSDEASRQKRCVIYHHLLKRMAPEHKFQIAAKLCEDCIGHFVENTLDFDTHSEVLRDTLVVLSSKEIKADIAVQSFEAEEDRKLAFAAVKGKLISAMMKKHLIGAIVPLIIELKGILEARKSPLLGILLNFACAVLKEHKEEVEEILVADNTFAKEVLYEMQQENKSRQPLIRPPETPGLESPILKGNTFSTPVAPATASRSPLPVGTSSKTPLAAEVLQEEGMVTARSVQINSEKKYLGSTKTSMENGENLPRENSAKGGQEEGKSNNEVRRLSSLFNAAAD</sequence>
<dbReference type="GO" id="GO:0010032">
    <property type="term" value="P:meiotic chromosome condensation"/>
    <property type="evidence" value="ECO:0007669"/>
    <property type="project" value="TreeGrafter"/>
</dbReference>
<keyword evidence="6" id="KW-0131">Cell cycle</keyword>
<evidence type="ECO:0000256" key="4">
    <source>
        <dbReference type="ARBA" id="ARBA00023067"/>
    </source>
</evidence>
<dbReference type="GO" id="GO:0000779">
    <property type="term" value="C:condensed chromosome, centromeric region"/>
    <property type="evidence" value="ECO:0007669"/>
    <property type="project" value="TreeGrafter"/>
</dbReference>
<accession>A0A5B8MB44</accession>
<keyword evidence="5" id="KW-0539">Nucleus</keyword>
<evidence type="ECO:0000313" key="10">
    <source>
        <dbReference type="Proteomes" id="UP000316726"/>
    </source>
</evidence>
<dbReference type="InterPro" id="IPR032682">
    <property type="entry name" value="Cnd1_C"/>
</dbReference>
<evidence type="ECO:0000256" key="2">
    <source>
        <dbReference type="ARBA" id="ARBA00022618"/>
    </source>
</evidence>
<keyword evidence="4" id="KW-0226">DNA condensation</keyword>
<dbReference type="GO" id="GO:0000796">
    <property type="term" value="C:condensin complex"/>
    <property type="evidence" value="ECO:0007669"/>
    <property type="project" value="TreeGrafter"/>
</dbReference>
<comment type="subcellular location">
    <subcellularLocation>
        <location evidence="1">Nucleus</location>
    </subcellularLocation>
</comment>
<evidence type="ECO:0000256" key="3">
    <source>
        <dbReference type="ARBA" id="ARBA00022776"/>
    </source>
</evidence>
<dbReference type="PANTHER" id="PTHR14222:SF1">
    <property type="entry name" value="CONDENSIN-2 COMPLEX SUBUNIT D3"/>
    <property type="match status" value="1"/>
</dbReference>
<keyword evidence="3" id="KW-0498">Mitosis</keyword>
<dbReference type="GO" id="GO:0051301">
    <property type="term" value="P:cell division"/>
    <property type="evidence" value="ECO:0007669"/>
    <property type="project" value="UniProtKB-KW"/>
</dbReference>